<evidence type="ECO:0000313" key="2">
    <source>
        <dbReference type="EMBL" id="MPC71263.1"/>
    </source>
</evidence>
<name>A0A5B7HM47_PORTR</name>
<dbReference type="PROSITE" id="PS50021">
    <property type="entry name" value="CH"/>
    <property type="match status" value="1"/>
</dbReference>
<evidence type="ECO:0000313" key="3">
    <source>
        <dbReference type="Proteomes" id="UP000324222"/>
    </source>
</evidence>
<protein>
    <submittedName>
        <fullName evidence="2">Filamin-A</fullName>
    </submittedName>
</protein>
<feature type="domain" description="Calponin-homology (CH)" evidence="1">
    <location>
        <begin position="42"/>
        <end position="131"/>
    </location>
</feature>
<dbReference type="OrthoDB" id="18740at2759"/>
<gene>
    <name evidence="2" type="primary">cher_7</name>
    <name evidence="2" type="ORF">E2C01_065535</name>
</gene>
<proteinExistence type="predicted"/>
<dbReference type="AlphaFoldDB" id="A0A5B7HM47"/>
<dbReference type="InterPro" id="IPR036872">
    <property type="entry name" value="CH_dom_sf"/>
</dbReference>
<comment type="caution">
    <text evidence="2">The sequence shown here is derived from an EMBL/GenBank/DDBJ whole genome shotgun (WGS) entry which is preliminary data.</text>
</comment>
<evidence type="ECO:0000259" key="1">
    <source>
        <dbReference type="PROSITE" id="PS50021"/>
    </source>
</evidence>
<reference evidence="2 3" key="1">
    <citation type="submission" date="2019-05" db="EMBL/GenBank/DDBJ databases">
        <title>Another draft genome of Portunus trituberculatus and its Hox gene families provides insights of decapod evolution.</title>
        <authorList>
            <person name="Jeong J.-H."/>
            <person name="Song I."/>
            <person name="Kim S."/>
            <person name="Choi T."/>
            <person name="Kim D."/>
            <person name="Ryu S."/>
            <person name="Kim W."/>
        </authorList>
    </citation>
    <scope>NUCLEOTIDE SEQUENCE [LARGE SCALE GENOMIC DNA]</scope>
    <source>
        <tissue evidence="2">Muscle</tissue>
    </source>
</reference>
<sequence length="131" mass="14838">MSSRMDEEERIRMSHAGLLARSAEGHAAKGMRIKDQEDMWVEIQHHTFKNWVNVQLRDTGLRVENLSEDFHDGVALVTLVEVLQKRRLRKVKRVLNQHQALENVSTALKAIADDGIKLVNIGAAMSTSLAR</sequence>
<dbReference type="Pfam" id="PF00307">
    <property type="entry name" value="CH"/>
    <property type="match status" value="1"/>
</dbReference>
<dbReference type="Proteomes" id="UP000324222">
    <property type="component" value="Unassembled WGS sequence"/>
</dbReference>
<dbReference type="Gene3D" id="1.10.418.10">
    <property type="entry name" value="Calponin-like domain"/>
    <property type="match status" value="1"/>
</dbReference>
<dbReference type="EMBL" id="VSRR010032596">
    <property type="protein sequence ID" value="MPC71263.1"/>
    <property type="molecule type" value="Genomic_DNA"/>
</dbReference>
<dbReference type="PANTHER" id="PTHR11915">
    <property type="entry name" value="SPECTRIN/FILAMIN RELATED CYTOSKELETAL PROTEIN"/>
    <property type="match status" value="1"/>
</dbReference>
<dbReference type="SUPFAM" id="SSF47576">
    <property type="entry name" value="Calponin-homology domain, CH-domain"/>
    <property type="match status" value="1"/>
</dbReference>
<dbReference type="InterPro" id="IPR001715">
    <property type="entry name" value="CH_dom"/>
</dbReference>
<keyword evidence="3" id="KW-1185">Reference proteome</keyword>
<organism evidence="2 3">
    <name type="scientific">Portunus trituberculatus</name>
    <name type="common">Swimming crab</name>
    <name type="synonym">Neptunus trituberculatus</name>
    <dbReference type="NCBI Taxonomy" id="210409"/>
    <lineage>
        <taxon>Eukaryota</taxon>
        <taxon>Metazoa</taxon>
        <taxon>Ecdysozoa</taxon>
        <taxon>Arthropoda</taxon>
        <taxon>Crustacea</taxon>
        <taxon>Multicrustacea</taxon>
        <taxon>Malacostraca</taxon>
        <taxon>Eumalacostraca</taxon>
        <taxon>Eucarida</taxon>
        <taxon>Decapoda</taxon>
        <taxon>Pleocyemata</taxon>
        <taxon>Brachyura</taxon>
        <taxon>Eubrachyura</taxon>
        <taxon>Portunoidea</taxon>
        <taxon>Portunidae</taxon>
        <taxon>Portuninae</taxon>
        <taxon>Portunus</taxon>
    </lineage>
</organism>
<accession>A0A5B7HM47</accession>